<organism evidence="1 2">
    <name type="scientific">Mycena pura</name>
    <dbReference type="NCBI Taxonomy" id="153505"/>
    <lineage>
        <taxon>Eukaryota</taxon>
        <taxon>Fungi</taxon>
        <taxon>Dikarya</taxon>
        <taxon>Basidiomycota</taxon>
        <taxon>Agaricomycotina</taxon>
        <taxon>Agaricomycetes</taxon>
        <taxon>Agaricomycetidae</taxon>
        <taxon>Agaricales</taxon>
        <taxon>Marasmiineae</taxon>
        <taxon>Mycenaceae</taxon>
        <taxon>Mycena</taxon>
    </lineage>
</organism>
<sequence length="290" mass="32477">TVAAIGMLSPHKRLYAARPIMISADCKRETAAEHRKAVLDPTIEAAESMRSITGLRIVSIASDGETRRGGAIVDKTFLKPLPRDSNIYELLCDLNLMDLWVGEDDLTGDKDFKHVFKRGRNRLLRVGGSKIISVLINPAIIRRHLESTGLSREHINAVLRPDDKQNVKLSVELLQDLWNLPAAPEGSSPTFIETRDALRILGSFFYHLVAPYICVDMSLSEQLEHLSAAAHLAMVLYRDGQQEALPTLLYTDIMIMIKNVYFCVAKTKVDDPLSQFFLVLLGTWRPPQDS</sequence>
<proteinExistence type="predicted"/>
<dbReference type="AlphaFoldDB" id="A0AAD6VBV1"/>
<dbReference type="Proteomes" id="UP001219525">
    <property type="component" value="Unassembled WGS sequence"/>
</dbReference>
<accession>A0AAD6VBV1</accession>
<gene>
    <name evidence="1" type="ORF">GGX14DRAFT_365527</name>
</gene>
<keyword evidence="2" id="KW-1185">Reference proteome</keyword>
<feature type="non-terminal residue" evidence="1">
    <location>
        <position position="1"/>
    </location>
</feature>
<dbReference type="EMBL" id="JARJCW010000034">
    <property type="protein sequence ID" value="KAJ7208384.1"/>
    <property type="molecule type" value="Genomic_DNA"/>
</dbReference>
<reference evidence="1" key="1">
    <citation type="submission" date="2023-03" db="EMBL/GenBank/DDBJ databases">
        <title>Massive genome expansion in bonnet fungi (Mycena s.s.) driven by repeated elements and novel gene families across ecological guilds.</title>
        <authorList>
            <consortium name="Lawrence Berkeley National Laboratory"/>
            <person name="Harder C.B."/>
            <person name="Miyauchi S."/>
            <person name="Viragh M."/>
            <person name="Kuo A."/>
            <person name="Thoen E."/>
            <person name="Andreopoulos B."/>
            <person name="Lu D."/>
            <person name="Skrede I."/>
            <person name="Drula E."/>
            <person name="Henrissat B."/>
            <person name="Morin E."/>
            <person name="Kohler A."/>
            <person name="Barry K."/>
            <person name="LaButti K."/>
            <person name="Morin E."/>
            <person name="Salamov A."/>
            <person name="Lipzen A."/>
            <person name="Mereny Z."/>
            <person name="Hegedus B."/>
            <person name="Baldrian P."/>
            <person name="Stursova M."/>
            <person name="Weitz H."/>
            <person name="Taylor A."/>
            <person name="Grigoriev I.V."/>
            <person name="Nagy L.G."/>
            <person name="Martin F."/>
            <person name="Kauserud H."/>
        </authorList>
    </citation>
    <scope>NUCLEOTIDE SEQUENCE</scope>
    <source>
        <strain evidence="1">9144</strain>
    </source>
</reference>
<protein>
    <submittedName>
        <fullName evidence="1">Uncharacterized protein</fullName>
    </submittedName>
</protein>
<comment type="caution">
    <text evidence="1">The sequence shown here is derived from an EMBL/GenBank/DDBJ whole genome shotgun (WGS) entry which is preliminary data.</text>
</comment>
<evidence type="ECO:0000313" key="2">
    <source>
        <dbReference type="Proteomes" id="UP001219525"/>
    </source>
</evidence>
<name>A0AAD6VBV1_9AGAR</name>
<evidence type="ECO:0000313" key="1">
    <source>
        <dbReference type="EMBL" id="KAJ7208384.1"/>
    </source>
</evidence>